<dbReference type="EMBL" id="JAVREJ010000011">
    <property type="protein sequence ID" value="MDT0351081.1"/>
    <property type="molecule type" value="Genomic_DNA"/>
</dbReference>
<dbReference type="RefSeq" id="WP_311557219.1">
    <property type="nucleotide sequence ID" value="NZ_JAVREJ010000011.1"/>
</dbReference>
<evidence type="ECO:0000259" key="1">
    <source>
        <dbReference type="PROSITE" id="PS51186"/>
    </source>
</evidence>
<evidence type="ECO:0000313" key="3">
    <source>
        <dbReference type="Proteomes" id="UP001183202"/>
    </source>
</evidence>
<organism evidence="2 3">
    <name type="scientific">Pseudonocardia charpentierae</name>
    <dbReference type="NCBI Taxonomy" id="3075545"/>
    <lineage>
        <taxon>Bacteria</taxon>
        <taxon>Bacillati</taxon>
        <taxon>Actinomycetota</taxon>
        <taxon>Actinomycetes</taxon>
        <taxon>Pseudonocardiales</taxon>
        <taxon>Pseudonocardiaceae</taxon>
        <taxon>Pseudonocardia</taxon>
    </lineage>
</organism>
<dbReference type="InterPro" id="IPR016181">
    <property type="entry name" value="Acyl_CoA_acyltransferase"/>
</dbReference>
<evidence type="ECO:0000313" key="2">
    <source>
        <dbReference type="EMBL" id="MDT0351081.1"/>
    </source>
</evidence>
<dbReference type="Proteomes" id="UP001183202">
    <property type="component" value="Unassembled WGS sequence"/>
</dbReference>
<keyword evidence="3" id="KW-1185">Reference proteome</keyword>
<protein>
    <recommendedName>
        <fullName evidence="1">N-acetyltransferase domain-containing protein</fullName>
    </recommendedName>
</protein>
<accession>A0ABU2NAU9</accession>
<gene>
    <name evidence="2" type="ORF">RM445_16240</name>
</gene>
<dbReference type="InterPro" id="IPR000182">
    <property type="entry name" value="GNAT_dom"/>
</dbReference>
<proteinExistence type="predicted"/>
<reference evidence="3" key="1">
    <citation type="submission" date="2023-07" db="EMBL/GenBank/DDBJ databases">
        <title>30 novel species of actinomycetes from the DSMZ collection.</title>
        <authorList>
            <person name="Nouioui I."/>
        </authorList>
    </citation>
    <scope>NUCLEOTIDE SEQUENCE [LARGE SCALE GENOMIC DNA]</scope>
    <source>
        <strain evidence="3">DSM 45834</strain>
    </source>
</reference>
<dbReference type="PROSITE" id="PS51186">
    <property type="entry name" value="GNAT"/>
    <property type="match status" value="1"/>
</dbReference>
<comment type="caution">
    <text evidence="2">The sequence shown here is derived from an EMBL/GenBank/DDBJ whole genome shotgun (WGS) entry which is preliminary data.</text>
</comment>
<feature type="domain" description="N-acetyltransferase" evidence="1">
    <location>
        <begin position="35"/>
        <end position="191"/>
    </location>
</feature>
<name>A0ABU2NAU9_9PSEU</name>
<dbReference type="SUPFAM" id="SSF55729">
    <property type="entry name" value="Acyl-CoA N-acyltransferases (Nat)"/>
    <property type="match status" value="1"/>
</dbReference>
<dbReference type="Gene3D" id="3.40.630.30">
    <property type="match status" value="1"/>
</dbReference>
<sequence length="199" mass="21997">MILDIRQRIRSTEQAIVLRRDLEAPHTRPKAAIEIDVRPLTEADVPKILHAGEAASADDVLYRSRRRWLLESGLGTCYAAVTASDEPCYVQWLMSEQDNAQIQSYFGGAFPILEPGTALLEGAFTPAPFRGKGIMGLAMSLIAEKAADLDSRYVITVVGTNNIPSLKGCEKANFFPYLNREVAWSMLRRKVTFEPVAAA</sequence>